<protein>
    <submittedName>
        <fullName evidence="2">Phosphoenolpyruvate-dependent sugar phosphotransferase system EIIA.1</fullName>
    </submittedName>
</protein>
<dbReference type="Pfam" id="PF00359">
    <property type="entry name" value="PTS_EIIA_2"/>
    <property type="match status" value="1"/>
</dbReference>
<dbReference type="InterPro" id="IPR002178">
    <property type="entry name" value="PTS_EIIA_type-2_dom"/>
</dbReference>
<dbReference type="Gene3D" id="3.40.930.10">
    <property type="entry name" value="Mannitol-specific EII, Chain A"/>
    <property type="match status" value="1"/>
</dbReference>
<evidence type="ECO:0000259" key="1">
    <source>
        <dbReference type="PROSITE" id="PS51094"/>
    </source>
</evidence>
<dbReference type="PANTHER" id="PTHR47738">
    <property type="entry name" value="PTS SYSTEM FRUCTOSE-LIKE EIIA COMPONENT-RELATED"/>
    <property type="match status" value="1"/>
</dbReference>
<dbReference type="EMBL" id="AZFN01000023">
    <property type="protein sequence ID" value="KRM00870.1"/>
    <property type="molecule type" value="Genomic_DNA"/>
</dbReference>
<name>A0A0R1VCS4_9LACO</name>
<dbReference type="PATRIC" id="fig|1423749.3.peg.945"/>
<accession>A0A0R1VCS4</accession>
<dbReference type="PROSITE" id="PS51094">
    <property type="entry name" value="PTS_EIIA_TYPE_2"/>
    <property type="match status" value="1"/>
</dbReference>
<sequence>MLFDKQIILFDQEMANQERALTTLAQKLETAGLVTKDFSTAIIQREHQFPTGLLTQTMGVAIPHTDADKVIEPQIAFMRLKKPVIFHQMGDNQEIAVQMIFMLALKQGQDQLKMLQKLMALFQDASAMHHLMTIRSSEELITLMQAAQII</sequence>
<dbReference type="InterPro" id="IPR016152">
    <property type="entry name" value="PTrfase/Anion_transptr"/>
</dbReference>
<keyword evidence="3" id="KW-1185">Reference proteome</keyword>
<keyword evidence="2" id="KW-0808">Transferase</keyword>
<dbReference type="PANTHER" id="PTHR47738:SF3">
    <property type="entry name" value="PHOSPHOTRANSFERASE SYSTEM MANNITOL_FRUCTOSE-SPECIFIC IIA DOMAIN CONTAINING PROTEIN"/>
    <property type="match status" value="1"/>
</dbReference>
<feature type="domain" description="PTS EIIA type-2" evidence="1">
    <location>
        <begin position="1"/>
        <end position="147"/>
    </location>
</feature>
<dbReference type="RefSeq" id="WP_056937837.1">
    <property type="nucleotide sequence ID" value="NZ_AZFN01000023.1"/>
</dbReference>
<evidence type="ECO:0000313" key="2">
    <source>
        <dbReference type="EMBL" id="KRM00870.1"/>
    </source>
</evidence>
<dbReference type="AlphaFoldDB" id="A0A0R1VCS4"/>
<gene>
    <name evidence="2" type="ORF">FC60_GL000936</name>
</gene>
<evidence type="ECO:0000313" key="3">
    <source>
        <dbReference type="Proteomes" id="UP000051739"/>
    </source>
</evidence>
<dbReference type="Proteomes" id="UP000051739">
    <property type="component" value="Unassembled WGS sequence"/>
</dbReference>
<dbReference type="SUPFAM" id="SSF55804">
    <property type="entry name" value="Phoshotransferase/anion transport protein"/>
    <property type="match status" value="1"/>
</dbReference>
<proteinExistence type="predicted"/>
<dbReference type="InterPro" id="IPR051541">
    <property type="entry name" value="PTS_SugarTrans_NitroReg"/>
</dbReference>
<dbReference type="GO" id="GO:0016740">
    <property type="term" value="F:transferase activity"/>
    <property type="evidence" value="ECO:0007669"/>
    <property type="project" value="UniProtKB-KW"/>
</dbReference>
<reference evidence="2 3" key="1">
    <citation type="journal article" date="2015" name="Genome Announc.">
        <title>Expanding the biotechnology potential of lactobacilli through comparative genomics of 213 strains and associated genera.</title>
        <authorList>
            <person name="Sun Z."/>
            <person name="Harris H.M."/>
            <person name="McCann A."/>
            <person name="Guo C."/>
            <person name="Argimon S."/>
            <person name="Zhang W."/>
            <person name="Yang X."/>
            <person name="Jeffery I.B."/>
            <person name="Cooney J.C."/>
            <person name="Kagawa T.F."/>
            <person name="Liu W."/>
            <person name="Song Y."/>
            <person name="Salvetti E."/>
            <person name="Wrobel A."/>
            <person name="Rasinkangas P."/>
            <person name="Parkhill J."/>
            <person name="Rea M.C."/>
            <person name="O'Sullivan O."/>
            <person name="Ritari J."/>
            <person name="Douillard F.P."/>
            <person name="Paul Ross R."/>
            <person name="Yang R."/>
            <person name="Briner A.E."/>
            <person name="Felis G.E."/>
            <person name="de Vos W.M."/>
            <person name="Barrangou R."/>
            <person name="Klaenhammer T.R."/>
            <person name="Caufield P.W."/>
            <person name="Cui Y."/>
            <person name="Zhang H."/>
            <person name="O'Toole P.W."/>
        </authorList>
    </citation>
    <scope>NUCLEOTIDE SEQUENCE [LARGE SCALE GENOMIC DNA]</scope>
    <source>
        <strain evidence="2 3">DSM 16045</strain>
    </source>
</reference>
<comment type="caution">
    <text evidence="2">The sequence shown here is derived from an EMBL/GenBank/DDBJ whole genome shotgun (WGS) entry which is preliminary data.</text>
</comment>
<keyword evidence="2" id="KW-0670">Pyruvate</keyword>
<organism evidence="2 3">
    <name type="scientific">Limosilactobacillus gastricus DSM 16045</name>
    <dbReference type="NCBI Taxonomy" id="1423749"/>
    <lineage>
        <taxon>Bacteria</taxon>
        <taxon>Bacillati</taxon>
        <taxon>Bacillota</taxon>
        <taxon>Bacilli</taxon>
        <taxon>Lactobacillales</taxon>
        <taxon>Lactobacillaceae</taxon>
        <taxon>Limosilactobacillus</taxon>
    </lineage>
</organism>
<dbReference type="CDD" id="cd00211">
    <property type="entry name" value="PTS_IIA_fru"/>
    <property type="match status" value="1"/>
</dbReference>